<dbReference type="GO" id="GO:0004075">
    <property type="term" value="F:biotin carboxylase activity"/>
    <property type="evidence" value="ECO:0007669"/>
    <property type="project" value="UniProtKB-EC"/>
</dbReference>
<organism evidence="11 12">
    <name type="scientific">Nocardioides panacis</name>
    <dbReference type="NCBI Taxonomy" id="2849501"/>
    <lineage>
        <taxon>Bacteria</taxon>
        <taxon>Bacillati</taxon>
        <taxon>Actinomycetota</taxon>
        <taxon>Actinomycetes</taxon>
        <taxon>Propionibacteriales</taxon>
        <taxon>Nocardioidaceae</taxon>
        <taxon>Nocardioides</taxon>
    </lineage>
</organism>
<keyword evidence="2" id="KW-0436">Ligase</keyword>
<evidence type="ECO:0000313" key="11">
    <source>
        <dbReference type="EMBL" id="QWZ07851.1"/>
    </source>
</evidence>
<dbReference type="InterPro" id="IPR011761">
    <property type="entry name" value="ATP-grasp"/>
</dbReference>
<dbReference type="PANTHER" id="PTHR18866">
    <property type="entry name" value="CARBOXYLASE:PYRUVATE/ACETYL-COA/PROPIONYL-COA CARBOXYLASE"/>
    <property type="match status" value="1"/>
</dbReference>
<dbReference type="RefSeq" id="WP_216939361.1">
    <property type="nucleotide sequence ID" value="NZ_CP077062.1"/>
</dbReference>
<dbReference type="PROSITE" id="PS50975">
    <property type="entry name" value="ATP_GRASP"/>
    <property type="match status" value="1"/>
</dbReference>
<dbReference type="Pfam" id="PF02786">
    <property type="entry name" value="CPSase_L_D2"/>
    <property type="match status" value="1"/>
</dbReference>
<evidence type="ECO:0000259" key="9">
    <source>
        <dbReference type="PROSITE" id="PS50975"/>
    </source>
</evidence>
<dbReference type="InterPro" id="IPR001882">
    <property type="entry name" value="Biotin_BS"/>
</dbReference>
<proteinExistence type="predicted"/>
<keyword evidence="4 6" id="KW-0067">ATP-binding</keyword>
<evidence type="ECO:0000256" key="5">
    <source>
        <dbReference type="ARBA" id="ARBA00023267"/>
    </source>
</evidence>
<evidence type="ECO:0000313" key="12">
    <source>
        <dbReference type="Proteomes" id="UP000683575"/>
    </source>
</evidence>
<dbReference type="Pfam" id="PF00289">
    <property type="entry name" value="Biotin_carb_N"/>
    <property type="match status" value="1"/>
</dbReference>
<dbReference type="PANTHER" id="PTHR18866:SF126">
    <property type="entry name" value="BIOTIN CARBOXYLASE"/>
    <property type="match status" value="1"/>
</dbReference>
<dbReference type="KEGG" id="nps:KRR39_21105"/>
<dbReference type="AlphaFoldDB" id="A0A975XZW2"/>
<dbReference type="InterPro" id="IPR011764">
    <property type="entry name" value="Biotin_carboxylation_dom"/>
</dbReference>
<dbReference type="PROSITE" id="PS00867">
    <property type="entry name" value="CPSASE_2"/>
    <property type="match status" value="1"/>
</dbReference>
<keyword evidence="12" id="KW-1185">Reference proteome</keyword>
<evidence type="ECO:0000259" key="10">
    <source>
        <dbReference type="PROSITE" id="PS50979"/>
    </source>
</evidence>
<dbReference type="FunFam" id="2.40.50.100:FF:000003">
    <property type="entry name" value="Acetyl-CoA carboxylase biotin carboxyl carrier protein"/>
    <property type="match status" value="1"/>
</dbReference>
<feature type="domain" description="Lipoyl-binding" evidence="8">
    <location>
        <begin position="579"/>
        <end position="654"/>
    </location>
</feature>
<comment type="cofactor">
    <cofactor evidence="1">
        <name>biotin</name>
        <dbReference type="ChEBI" id="CHEBI:57586"/>
    </cofactor>
</comment>
<feature type="domain" description="Biotin carboxylation" evidence="10">
    <location>
        <begin position="1"/>
        <end position="448"/>
    </location>
</feature>
<name>A0A975XZW2_9ACTN</name>
<dbReference type="InterPro" id="IPR005479">
    <property type="entry name" value="CPAse_ATP-bd"/>
</dbReference>
<dbReference type="CDD" id="cd06850">
    <property type="entry name" value="biotinyl_domain"/>
    <property type="match status" value="1"/>
</dbReference>
<dbReference type="PROSITE" id="PS50979">
    <property type="entry name" value="BC"/>
    <property type="match status" value="1"/>
</dbReference>
<gene>
    <name evidence="11" type="ORF">KRR39_21105</name>
</gene>
<feature type="domain" description="ATP-grasp" evidence="9">
    <location>
        <begin position="120"/>
        <end position="309"/>
    </location>
</feature>
<feature type="compositionally biased region" description="Basic and acidic residues" evidence="7">
    <location>
        <begin position="662"/>
        <end position="676"/>
    </location>
</feature>
<sequence length="676" mass="71793">MITRVAVANRGEIASRVFATCRRLGIETQALFSDPDADLPYVAEADLASRLPGATPAETYLQGERIVQLVRATGGQAVHPGYGFLSENADFARTVIAGQLVWIGPPPEAIEAMGSKVRAKELMRRAGVPVLEDLTPGSATEADLPLLVKASAGGGGRGMRVVRRLSDLAAEVARASAEAQSAFGDGTVYVEPYVEQSRHVEVQVLCDQHGAGVALGDRDCSLQRRHQKVLEEAPAPGLADETRTAMHEAAVAAARAVGYTNAGTVEFLVDAASGRFFFLEMNTRLQVEHPVTECVTGVDLVAAQIAVAEGRTLDEILPGGVPTPRGHAVEVRLYAEDPAAGWQPTAGRLVTFDVPHETAFEVPAGHGVRLDAGFASGSEVAIHYDAMLAKVIAWAPDRPSALRMLAGALRRARVHGPRTNRDLLVAVLEDRDVLAATMTTGTLEQRLVKEFSDLSPSGDPDLAPFVAAVALAARDAARRTVQRGIPAGWRNVVSQPQRTAFEAEGLDEPVVAEWSPDRGGFRGHDHLRVVSATPTRVVVEEYGVHRRVVEVHVDDTTGEVFLDGGLRQRLRRLPRFVDPADQVASGSLLAPMPGSVVRLHVEAGAPVTAGDPVLVLEAMKMQHTITAPHDGTVTDLPVAVGTQVAAGEVLAVVSTSSTTENRSTDEDRSTSEGEPA</sequence>
<dbReference type="Proteomes" id="UP000683575">
    <property type="component" value="Chromosome"/>
</dbReference>
<dbReference type="EMBL" id="CP077062">
    <property type="protein sequence ID" value="QWZ07851.1"/>
    <property type="molecule type" value="Genomic_DNA"/>
</dbReference>
<evidence type="ECO:0000256" key="4">
    <source>
        <dbReference type="ARBA" id="ARBA00022840"/>
    </source>
</evidence>
<feature type="region of interest" description="Disordered" evidence="7">
    <location>
        <begin position="653"/>
        <end position="676"/>
    </location>
</feature>
<keyword evidence="3 6" id="KW-0547">Nucleotide-binding</keyword>
<reference evidence="11" key="1">
    <citation type="submission" date="2021-06" db="EMBL/GenBank/DDBJ databases">
        <title>Complete genome sequence of Nocardioides sp. G188.</title>
        <authorList>
            <person name="Im W.-T."/>
        </authorList>
    </citation>
    <scope>NUCLEOTIDE SEQUENCE</scope>
    <source>
        <strain evidence="11">G188</strain>
    </source>
</reference>
<dbReference type="Pfam" id="PF00364">
    <property type="entry name" value="Biotin_lipoyl"/>
    <property type="match status" value="1"/>
</dbReference>
<protein>
    <submittedName>
        <fullName evidence="11">Acetyl/propionyl-CoA carboxylase subunit alpha</fullName>
    </submittedName>
</protein>
<dbReference type="PROSITE" id="PS50968">
    <property type="entry name" value="BIOTINYL_LIPOYL"/>
    <property type="match status" value="1"/>
</dbReference>
<evidence type="ECO:0000256" key="2">
    <source>
        <dbReference type="ARBA" id="ARBA00022598"/>
    </source>
</evidence>
<evidence type="ECO:0000256" key="1">
    <source>
        <dbReference type="ARBA" id="ARBA00001953"/>
    </source>
</evidence>
<dbReference type="InterPro" id="IPR005481">
    <property type="entry name" value="BC-like_N"/>
</dbReference>
<dbReference type="GO" id="GO:0046872">
    <property type="term" value="F:metal ion binding"/>
    <property type="evidence" value="ECO:0007669"/>
    <property type="project" value="InterPro"/>
</dbReference>
<evidence type="ECO:0000256" key="3">
    <source>
        <dbReference type="ARBA" id="ARBA00022741"/>
    </source>
</evidence>
<dbReference type="PROSITE" id="PS00188">
    <property type="entry name" value="BIOTIN"/>
    <property type="match status" value="1"/>
</dbReference>
<dbReference type="InterPro" id="IPR005482">
    <property type="entry name" value="Biotin_COase_C"/>
</dbReference>
<accession>A0A975XZW2</accession>
<evidence type="ECO:0000256" key="6">
    <source>
        <dbReference type="PROSITE-ProRule" id="PRU00409"/>
    </source>
</evidence>
<evidence type="ECO:0000259" key="8">
    <source>
        <dbReference type="PROSITE" id="PS50968"/>
    </source>
</evidence>
<dbReference type="InterPro" id="IPR050856">
    <property type="entry name" value="Biotin_carboxylase_complex"/>
</dbReference>
<evidence type="ECO:0000256" key="7">
    <source>
        <dbReference type="SAM" id="MobiDB-lite"/>
    </source>
</evidence>
<keyword evidence="5" id="KW-0092">Biotin</keyword>
<dbReference type="SMART" id="SM00878">
    <property type="entry name" value="Biotin_carb_C"/>
    <property type="match status" value="1"/>
</dbReference>
<dbReference type="GO" id="GO:0005524">
    <property type="term" value="F:ATP binding"/>
    <property type="evidence" value="ECO:0007669"/>
    <property type="project" value="UniProtKB-UniRule"/>
</dbReference>
<dbReference type="InterPro" id="IPR000089">
    <property type="entry name" value="Biotin_lipoyl"/>
</dbReference>
<dbReference type="Pfam" id="PF02785">
    <property type="entry name" value="Biotin_carb_C"/>
    <property type="match status" value="1"/>
</dbReference>